<keyword evidence="3" id="KW-0479">Metal-binding</keyword>
<dbReference type="GO" id="GO:0047621">
    <property type="term" value="F:acylpyruvate hydrolase activity"/>
    <property type="evidence" value="ECO:0007669"/>
    <property type="project" value="UniProtKB-EC"/>
</dbReference>
<keyword evidence="5" id="KW-0378">Hydrolase</keyword>
<evidence type="ECO:0000259" key="4">
    <source>
        <dbReference type="Pfam" id="PF01557"/>
    </source>
</evidence>
<dbReference type="GO" id="GO:0046872">
    <property type="term" value="F:metal ion binding"/>
    <property type="evidence" value="ECO:0007669"/>
    <property type="project" value="UniProtKB-KW"/>
</dbReference>
<evidence type="ECO:0000256" key="3">
    <source>
        <dbReference type="ARBA" id="ARBA00022723"/>
    </source>
</evidence>
<dbReference type="RefSeq" id="WP_184863930.1">
    <property type="nucleotide sequence ID" value="NZ_JACHLK010000017.1"/>
</dbReference>
<evidence type="ECO:0000256" key="1">
    <source>
        <dbReference type="ARBA" id="ARBA00001946"/>
    </source>
</evidence>
<dbReference type="InterPro" id="IPR036663">
    <property type="entry name" value="Fumarylacetoacetase_C_sf"/>
</dbReference>
<reference evidence="5 6" key="1">
    <citation type="submission" date="2020-08" db="EMBL/GenBank/DDBJ databases">
        <title>Functional genomics of gut bacteria from endangered species of beetles.</title>
        <authorList>
            <person name="Carlos-Shanley C."/>
        </authorList>
    </citation>
    <scope>NUCLEOTIDE SEQUENCE [LARGE SCALE GENOMIC DNA]</scope>
    <source>
        <strain evidence="5 6">S00198</strain>
    </source>
</reference>
<keyword evidence="6" id="KW-1185">Reference proteome</keyword>
<dbReference type="EMBL" id="JACHLK010000017">
    <property type="protein sequence ID" value="MBB6563177.1"/>
    <property type="molecule type" value="Genomic_DNA"/>
</dbReference>
<evidence type="ECO:0000313" key="5">
    <source>
        <dbReference type="EMBL" id="MBB6563177.1"/>
    </source>
</evidence>
<dbReference type="Gene3D" id="3.90.850.10">
    <property type="entry name" value="Fumarylacetoacetase-like, C-terminal domain"/>
    <property type="match status" value="1"/>
</dbReference>
<dbReference type="PANTHER" id="PTHR42796:SF4">
    <property type="entry name" value="FUMARYLACETOACETATE HYDROLASE DOMAIN-CONTAINING PROTEIN 2A"/>
    <property type="match status" value="1"/>
</dbReference>
<keyword evidence="5" id="KW-0670">Pyruvate</keyword>
<name>A0A7X0UCA1_9BURK</name>
<comment type="caution">
    <text evidence="5">The sequence shown here is derived from an EMBL/GenBank/DDBJ whole genome shotgun (WGS) entry which is preliminary data.</text>
</comment>
<evidence type="ECO:0000256" key="2">
    <source>
        <dbReference type="ARBA" id="ARBA00010211"/>
    </source>
</evidence>
<dbReference type="Proteomes" id="UP000575083">
    <property type="component" value="Unassembled WGS sequence"/>
</dbReference>
<gene>
    <name evidence="5" type="ORF">HNP48_005896</name>
</gene>
<dbReference type="GO" id="GO:0044281">
    <property type="term" value="P:small molecule metabolic process"/>
    <property type="evidence" value="ECO:0007669"/>
    <property type="project" value="UniProtKB-ARBA"/>
</dbReference>
<comment type="cofactor">
    <cofactor evidence="1">
        <name>Mg(2+)</name>
        <dbReference type="ChEBI" id="CHEBI:18420"/>
    </cofactor>
</comment>
<dbReference type="EC" id="3.7.1.5" evidence="5"/>
<dbReference type="Pfam" id="PF01557">
    <property type="entry name" value="FAA_hydrolase"/>
    <property type="match status" value="1"/>
</dbReference>
<dbReference type="InterPro" id="IPR011234">
    <property type="entry name" value="Fumarylacetoacetase-like_C"/>
</dbReference>
<proteinExistence type="inferred from homology"/>
<protein>
    <submittedName>
        <fullName evidence="5">Acylpyruvate hydrolase</fullName>
        <ecNumber evidence="5">3.7.1.5</ecNumber>
    </submittedName>
</protein>
<evidence type="ECO:0000313" key="6">
    <source>
        <dbReference type="Proteomes" id="UP000575083"/>
    </source>
</evidence>
<organism evidence="5 6">
    <name type="scientific">Acidovorax soli</name>
    <dbReference type="NCBI Taxonomy" id="592050"/>
    <lineage>
        <taxon>Bacteria</taxon>
        <taxon>Pseudomonadati</taxon>
        <taxon>Pseudomonadota</taxon>
        <taxon>Betaproteobacteria</taxon>
        <taxon>Burkholderiales</taxon>
        <taxon>Comamonadaceae</taxon>
        <taxon>Acidovorax</taxon>
    </lineage>
</organism>
<dbReference type="InterPro" id="IPR051121">
    <property type="entry name" value="FAH"/>
</dbReference>
<dbReference type="PANTHER" id="PTHR42796">
    <property type="entry name" value="FUMARYLACETOACETATE HYDROLASE DOMAIN-CONTAINING PROTEIN 2A-RELATED"/>
    <property type="match status" value="1"/>
</dbReference>
<comment type="similarity">
    <text evidence="2">Belongs to the FAH family.</text>
</comment>
<feature type="domain" description="Fumarylacetoacetase-like C-terminal" evidence="4">
    <location>
        <begin position="118"/>
        <end position="332"/>
    </location>
</feature>
<sequence>MKLATYLPAGRREPRIGIYLEHAGGAYLIDAVRAYAQVLSQIDREPGAAATATALITHDMKSLLAGGATAMAACQRAHDQTRRWLGRGPGSVQELLECGLLHGRSSVTLLAPIPRPGKVVAIGANYRAHIDEGRDTGAITELPSYPPAFLKMSTAVVGCDQPIVYPGFGQELDYEVELSMVVGRNCRDVAAEDWLDCVAGFTIVNDLSMRDVILAEKASGIVFAGKNFESACPMGPFLVTRDEIADPGNLRIGLRVNGQVRQDDSTRSMLFSCGQIFAYWSRLGLECGDVITTGTPGGGAGFHRKFPERLLQVGDVVEAEIEGLGTLRNQVVKADAYPRF</sequence>
<dbReference type="SUPFAM" id="SSF56529">
    <property type="entry name" value="FAH"/>
    <property type="match status" value="1"/>
</dbReference>
<accession>A0A7X0UCA1</accession>
<dbReference type="AlphaFoldDB" id="A0A7X0UCA1"/>